<dbReference type="EMBL" id="GECU01031268">
    <property type="protein sequence ID" value="JAS76438.1"/>
    <property type="molecule type" value="Transcribed_RNA"/>
</dbReference>
<dbReference type="InterPro" id="IPR036691">
    <property type="entry name" value="Endo/exonu/phosph_ase_sf"/>
</dbReference>
<feature type="non-terminal residue" evidence="1">
    <location>
        <position position="101"/>
    </location>
</feature>
<protein>
    <recommendedName>
        <fullName evidence="2">Endonuclease/exonuclease/phosphatase domain-containing protein</fullName>
    </recommendedName>
</protein>
<dbReference type="Gene3D" id="3.60.10.10">
    <property type="entry name" value="Endonuclease/exonuclease/phosphatase"/>
    <property type="match status" value="1"/>
</dbReference>
<sequence length="101" mass="11345">ALFELKFNKKLLLVLGVYRPQSANLDTATAIISEQLERALAADRQIFIMGDINVDNLAADNTEKSKIEDLLMPFNIKRLNLPPTRITNNTATSIEWICSNI</sequence>
<reference evidence="1" key="1">
    <citation type="submission" date="2015-11" db="EMBL/GenBank/DDBJ databases">
        <title>De novo transcriptome assembly of four potential Pierce s Disease insect vectors from Arizona vineyards.</title>
        <authorList>
            <person name="Tassone E.E."/>
        </authorList>
    </citation>
    <scope>NUCLEOTIDE SEQUENCE</scope>
</reference>
<accession>A0A1B6HP37</accession>
<proteinExistence type="predicted"/>
<organism evidence="1">
    <name type="scientific">Homalodisca liturata</name>
    <dbReference type="NCBI Taxonomy" id="320908"/>
    <lineage>
        <taxon>Eukaryota</taxon>
        <taxon>Metazoa</taxon>
        <taxon>Ecdysozoa</taxon>
        <taxon>Arthropoda</taxon>
        <taxon>Hexapoda</taxon>
        <taxon>Insecta</taxon>
        <taxon>Pterygota</taxon>
        <taxon>Neoptera</taxon>
        <taxon>Paraneoptera</taxon>
        <taxon>Hemiptera</taxon>
        <taxon>Auchenorrhyncha</taxon>
        <taxon>Membracoidea</taxon>
        <taxon>Cicadellidae</taxon>
        <taxon>Cicadellinae</taxon>
        <taxon>Proconiini</taxon>
        <taxon>Homalodisca</taxon>
    </lineage>
</organism>
<evidence type="ECO:0008006" key="2">
    <source>
        <dbReference type="Google" id="ProtNLM"/>
    </source>
</evidence>
<gene>
    <name evidence="1" type="ORF">g.2227</name>
</gene>
<dbReference type="AlphaFoldDB" id="A0A1B6HP37"/>
<feature type="non-terminal residue" evidence="1">
    <location>
        <position position="1"/>
    </location>
</feature>
<name>A0A1B6HP37_9HEMI</name>
<evidence type="ECO:0000313" key="1">
    <source>
        <dbReference type="EMBL" id="JAS76438.1"/>
    </source>
</evidence>